<gene>
    <name evidence="4" type="ORF">IE81DRAFT_347536</name>
</gene>
<dbReference type="STRING" id="1522189.A0A316VXA5"/>
<dbReference type="InterPro" id="IPR004114">
    <property type="entry name" value="THUMP_dom"/>
</dbReference>
<feature type="region of interest" description="Disordered" evidence="2">
    <location>
        <begin position="112"/>
        <end position="148"/>
    </location>
</feature>
<dbReference type="PROSITE" id="PS51165">
    <property type="entry name" value="THUMP"/>
    <property type="match status" value="1"/>
</dbReference>
<evidence type="ECO:0000256" key="2">
    <source>
        <dbReference type="SAM" id="MobiDB-lite"/>
    </source>
</evidence>
<dbReference type="Proteomes" id="UP000245783">
    <property type="component" value="Unassembled WGS sequence"/>
</dbReference>
<feature type="compositionally biased region" description="Basic and acidic residues" evidence="2">
    <location>
        <begin position="350"/>
        <end position="363"/>
    </location>
</feature>
<dbReference type="FunFam" id="3.30.2300.10:FF:000001">
    <property type="entry name" value="THUMP domain-containing protein 1"/>
    <property type="match status" value="1"/>
</dbReference>
<dbReference type="GeneID" id="37038034"/>
<dbReference type="SUPFAM" id="SSF143437">
    <property type="entry name" value="THUMP domain-like"/>
    <property type="match status" value="1"/>
</dbReference>
<feature type="region of interest" description="Disordered" evidence="2">
    <location>
        <begin position="337"/>
        <end position="371"/>
    </location>
</feature>
<dbReference type="SMART" id="SM00981">
    <property type="entry name" value="THUMP"/>
    <property type="match status" value="1"/>
</dbReference>
<feature type="domain" description="THUMP" evidence="3">
    <location>
        <begin position="212"/>
        <end position="320"/>
    </location>
</feature>
<dbReference type="PANTHER" id="PTHR13452">
    <property type="entry name" value="THUMP DOMAIN CONTAINING PROTEIN 1-RELATED"/>
    <property type="match status" value="1"/>
</dbReference>
<feature type="compositionally biased region" description="Basic and acidic residues" evidence="2">
    <location>
        <begin position="138"/>
        <end position="148"/>
    </location>
</feature>
<dbReference type="CDD" id="cd11717">
    <property type="entry name" value="THUMP_THUMPD1_like"/>
    <property type="match status" value="1"/>
</dbReference>
<evidence type="ECO:0000313" key="5">
    <source>
        <dbReference type="Proteomes" id="UP000245783"/>
    </source>
</evidence>
<dbReference type="InParanoid" id="A0A316VXA5"/>
<keyword evidence="1" id="KW-0694">RNA-binding</keyword>
<dbReference type="PANTHER" id="PTHR13452:SF10">
    <property type="entry name" value="THUMP DOMAIN-CONTAINING PROTEIN 1"/>
    <property type="match status" value="1"/>
</dbReference>
<feature type="region of interest" description="Disordered" evidence="2">
    <location>
        <begin position="1"/>
        <end position="31"/>
    </location>
</feature>
<reference evidence="4 5" key="1">
    <citation type="journal article" date="2018" name="Mol. Biol. Evol.">
        <title>Broad Genomic Sampling Reveals a Smut Pathogenic Ancestry of the Fungal Clade Ustilaginomycotina.</title>
        <authorList>
            <person name="Kijpornyongpan T."/>
            <person name="Mondo S.J."/>
            <person name="Barry K."/>
            <person name="Sandor L."/>
            <person name="Lee J."/>
            <person name="Lipzen A."/>
            <person name="Pangilinan J."/>
            <person name="LaButti K."/>
            <person name="Hainaut M."/>
            <person name="Henrissat B."/>
            <person name="Grigoriev I.V."/>
            <person name="Spatafora J.W."/>
            <person name="Aime M.C."/>
        </authorList>
    </citation>
    <scope>NUCLEOTIDE SEQUENCE [LARGE SCALE GENOMIC DNA]</scope>
    <source>
        <strain evidence="4 5">MCA 4658</strain>
    </source>
</reference>
<dbReference type="GO" id="GO:0003723">
    <property type="term" value="F:RNA binding"/>
    <property type="evidence" value="ECO:0007669"/>
    <property type="project" value="UniProtKB-UniRule"/>
</dbReference>
<dbReference type="RefSeq" id="XP_025369437.1">
    <property type="nucleotide sequence ID" value="XM_025516164.1"/>
</dbReference>
<evidence type="ECO:0000313" key="4">
    <source>
        <dbReference type="EMBL" id="PWN42277.1"/>
    </source>
</evidence>
<feature type="compositionally biased region" description="Polar residues" evidence="2">
    <location>
        <begin position="127"/>
        <end position="137"/>
    </location>
</feature>
<proteinExistence type="predicted"/>
<accession>A0A316VXA5</accession>
<dbReference type="InterPro" id="IPR040183">
    <property type="entry name" value="THUMPD1-like"/>
</dbReference>
<dbReference type="Pfam" id="PF02926">
    <property type="entry name" value="THUMP"/>
    <property type="match status" value="1"/>
</dbReference>
<evidence type="ECO:0000259" key="3">
    <source>
        <dbReference type="PROSITE" id="PS51165"/>
    </source>
</evidence>
<dbReference type="EMBL" id="KZ819381">
    <property type="protein sequence ID" value="PWN42277.1"/>
    <property type="molecule type" value="Genomic_DNA"/>
</dbReference>
<evidence type="ECO:0000256" key="1">
    <source>
        <dbReference type="PROSITE-ProRule" id="PRU00529"/>
    </source>
</evidence>
<organism evidence="4 5">
    <name type="scientific">Ceraceosorus guamensis</name>
    <dbReference type="NCBI Taxonomy" id="1522189"/>
    <lineage>
        <taxon>Eukaryota</taxon>
        <taxon>Fungi</taxon>
        <taxon>Dikarya</taxon>
        <taxon>Basidiomycota</taxon>
        <taxon>Ustilaginomycotina</taxon>
        <taxon>Exobasidiomycetes</taxon>
        <taxon>Ceraceosorales</taxon>
        <taxon>Ceraceosoraceae</taxon>
        <taxon>Ceraceosorus</taxon>
    </lineage>
</organism>
<dbReference type="Gene3D" id="3.30.2300.10">
    <property type="entry name" value="THUMP superfamily"/>
    <property type="match status" value="1"/>
</dbReference>
<dbReference type="AlphaFoldDB" id="A0A316VXA5"/>
<dbReference type="OrthoDB" id="367221at2759"/>
<keyword evidence="5" id="KW-1185">Reference proteome</keyword>
<dbReference type="FunCoup" id="A0A316VXA5">
    <property type="interactions" value="527"/>
</dbReference>
<protein>
    <recommendedName>
        <fullName evidence="3">THUMP domain-containing protein</fullName>
    </recommendedName>
</protein>
<dbReference type="GO" id="GO:0006400">
    <property type="term" value="P:tRNA modification"/>
    <property type="evidence" value="ECO:0007669"/>
    <property type="project" value="InterPro"/>
</dbReference>
<name>A0A316VXA5_9BASI</name>
<sequence length="371" mass="41181">MAKREHGLPDASRTSGGARPSKRSRSDGIVVGNEKILPRPKSAGYLRRIAGPGIYVSTIRGKEKRAADELVQLLEEIVARDYPATSVKADWWPQHAVNIDDWTGDDLDASKVQQEQTALSPRRADSTTDPSHSNENNADGKGKSEDVETRFTRELAELQEEQRARRVTTSQTPGVAARAFFRIIETGAECLRFVSVAAPLCPFALSLALLGDVEEAGHARCRFVQRITPVAASAHASASNIPALAKHVLLRWLPEETQAPKTFRIDTHIRNHTTLQRDAVIQTMAAQIPPTPGHKVELNNPDLWIVFECLKGTCHIGVLEHYVRFAKYNPQQLADLVRSRRTNGRTSTEPLHRSKEEPQERLSRVGASKRP</sequence>